<dbReference type="EMBL" id="JAGKQQ010000001">
    <property type="protein sequence ID" value="MBP3956708.1"/>
    <property type="molecule type" value="Genomic_DNA"/>
</dbReference>
<evidence type="ECO:0000313" key="1">
    <source>
        <dbReference type="EMBL" id="MBP3956708.1"/>
    </source>
</evidence>
<sequence length="375" mass="42994">MWDEFDTREHFVEFPTWDWGNGISKTISFSEMIRETNQFGRRFGIACQQVMRVGRIMSAFGYDPGDFWRIPDLVFPNLRLARMRSVLYWIDDFHFPHLRDLYDLLHVCRDHFYYYVSPGINWYYDSNRDDAINADFKKLSFLLDPMPPTSKQASRLLKLHKRSKRAPSSLDLDLDDEKRVPLSGEIQEAIADMLTSSRFAIPRPLELGNRSLDFGMYLMVLSNWVSDIRAKMPLDQTILFDPQFEEEESEILRFESRAYLRGSARNEQLPATAALLSDGGGPLMTATDLARAAGWPSGAKDVSTWLSRFRRQPKNAGCAVEVEAGEGVRRSRFLYHRSMVWDALLDFVSNSGKASATCGRVAEAEKDPAQKLSNS</sequence>
<comment type="caution">
    <text evidence="1">The sequence shown here is derived from an EMBL/GenBank/DDBJ whole genome shotgun (WGS) entry which is preliminary data.</text>
</comment>
<dbReference type="Proteomes" id="UP000676565">
    <property type="component" value="Unassembled WGS sequence"/>
</dbReference>
<keyword evidence="2" id="KW-1185">Reference proteome</keyword>
<reference evidence="1 2" key="1">
    <citation type="submission" date="2021-04" db="EMBL/GenBank/DDBJ databases">
        <authorList>
            <person name="Ivanova A."/>
        </authorList>
    </citation>
    <scope>NUCLEOTIDE SEQUENCE [LARGE SCALE GENOMIC DNA]</scope>
    <source>
        <strain evidence="1 2">G18</strain>
    </source>
</reference>
<name>A0ABS5BSN5_9BACT</name>
<evidence type="ECO:0008006" key="3">
    <source>
        <dbReference type="Google" id="ProtNLM"/>
    </source>
</evidence>
<proteinExistence type="predicted"/>
<gene>
    <name evidence="1" type="ORF">J8F10_15645</name>
</gene>
<accession>A0ABS5BSN5</accession>
<dbReference type="RefSeq" id="WP_210655080.1">
    <property type="nucleotide sequence ID" value="NZ_JAGKQQ010000001.1"/>
</dbReference>
<evidence type="ECO:0000313" key="2">
    <source>
        <dbReference type="Proteomes" id="UP000676565"/>
    </source>
</evidence>
<protein>
    <recommendedName>
        <fullName evidence="3">MarR family transcriptional regulator</fullName>
    </recommendedName>
</protein>
<organism evidence="1 2">
    <name type="scientific">Gemmata palustris</name>
    <dbReference type="NCBI Taxonomy" id="2822762"/>
    <lineage>
        <taxon>Bacteria</taxon>
        <taxon>Pseudomonadati</taxon>
        <taxon>Planctomycetota</taxon>
        <taxon>Planctomycetia</taxon>
        <taxon>Gemmatales</taxon>
        <taxon>Gemmataceae</taxon>
        <taxon>Gemmata</taxon>
    </lineage>
</organism>